<dbReference type="PANTHER" id="PTHR44858:SF1">
    <property type="entry name" value="UDP-N-ACETYLGLUCOSAMINE--PEPTIDE N-ACETYLGLUCOSAMINYLTRANSFERASE SPINDLY-RELATED"/>
    <property type="match status" value="1"/>
</dbReference>
<evidence type="ECO:0000256" key="2">
    <source>
        <dbReference type="ARBA" id="ARBA00022803"/>
    </source>
</evidence>
<dbReference type="InterPro" id="IPR050498">
    <property type="entry name" value="Ycf3"/>
</dbReference>
<dbReference type="SUPFAM" id="SSF48452">
    <property type="entry name" value="TPR-like"/>
    <property type="match status" value="2"/>
</dbReference>
<evidence type="ECO:0000313" key="4">
    <source>
        <dbReference type="Proteomes" id="UP000186997"/>
    </source>
</evidence>
<dbReference type="Pfam" id="PF13432">
    <property type="entry name" value="TPR_16"/>
    <property type="match status" value="2"/>
</dbReference>
<protein>
    <submittedName>
        <fullName evidence="3">Uncharacterized protein</fullName>
    </submittedName>
</protein>
<keyword evidence="1" id="KW-0677">Repeat</keyword>
<keyword evidence="4" id="KW-1185">Reference proteome</keyword>
<keyword evidence="2" id="KW-0802">TPR repeat</keyword>
<name>A0A1R3WPH6_9RHOB</name>
<dbReference type="EMBL" id="FTPR01000001">
    <property type="protein sequence ID" value="SIT78523.1"/>
    <property type="molecule type" value="Genomic_DNA"/>
</dbReference>
<evidence type="ECO:0000256" key="1">
    <source>
        <dbReference type="ARBA" id="ARBA00022737"/>
    </source>
</evidence>
<reference evidence="4" key="1">
    <citation type="submission" date="2017-01" db="EMBL/GenBank/DDBJ databases">
        <authorList>
            <person name="Varghese N."/>
            <person name="Submissions S."/>
        </authorList>
    </citation>
    <scope>NUCLEOTIDE SEQUENCE [LARGE SCALE GENOMIC DNA]</scope>
    <source>
        <strain evidence="4">DSM 29591</strain>
    </source>
</reference>
<dbReference type="AlphaFoldDB" id="A0A1R3WPH6"/>
<dbReference type="Proteomes" id="UP000186997">
    <property type="component" value="Unassembled WGS sequence"/>
</dbReference>
<dbReference type="PANTHER" id="PTHR44858">
    <property type="entry name" value="TETRATRICOPEPTIDE REPEAT PROTEIN 6"/>
    <property type="match status" value="1"/>
</dbReference>
<evidence type="ECO:0000313" key="3">
    <source>
        <dbReference type="EMBL" id="SIT78523.1"/>
    </source>
</evidence>
<organism evidence="3 4">
    <name type="scientific">Yoonia rosea</name>
    <dbReference type="NCBI Taxonomy" id="287098"/>
    <lineage>
        <taxon>Bacteria</taxon>
        <taxon>Pseudomonadati</taxon>
        <taxon>Pseudomonadota</taxon>
        <taxon>Alphaproteobacteria</taxon>
        <taxon>Rhodobacterales</taxon>
        <taxon>Paracoccaceae</taxon>
        <taxon>Yoonia</taxon>
    </lineage>
</organism>
<dbReference type="STRING" id="287098.SAMN05421665_0786"/>
<sequence length="667" mass="74650">MPRTGQSRGFFIGLRRDQLGARLLMMLNSMRLAEDYETDFRINWFPRGAAAPKLDTPLDLFDPAFIDRHFIANEDFEELSAITKPIESFRRDSDPGRLNAHLAGGGHVLLDEGFEIERLPFETGEDHQDRFRTFLSRIGFNHSVKAHMAEIEGAMAALPGPVIAYHIRRGDILNEAPWKHKEWPSKIEPDELYSAYLTKNPGAAALVFSDQAESIAGLMAAHPQLRSMADLVDLSHCKPVQRDFLELYTMSLASQIIAPPVSAFSRAAARLSGQERKCFHEVMELEERDRAYASTIARFHKGVAAFITPSEAAHIYVKVARRLQVSGREEDAWKFADKILTAGADNAFLPLLQAANCIYLNKWDEALAHVQTAIEDPNQWQENYVSALAIRAHILGALGKAVQARNSFLKGFWQKPSLPDVTVVGTFMIRRQRLRPGEALPFDRETVMALQLGYQLHNIVLQQNKIIRARALDLSSIAVEWPWFALDGKTQKMLNAKHALKAMRAKLMEGDHAAPGAGPFSFCALLDARMGKLDKALQQNTEALEHAPQDQLVHKRQAEILFLKGDHDGALAQMEQCIALGPNHAFWHFLIGVIHEGAGDSAGADQSFERATAMDETTAELHAYVAEFHRNNGNETAAIAALDRAARIAPNQKRYQNRRARILKKMQ</sequence>
<proteinExistence type="predicted"/>
<dbReference type="InterPro" id="IPR011990">
    <property type="entry name" value="TPR-like_helical_dom_sf"/>
</dbReference>
<dbReference type="SMART" id="SM00028">
    <property type="entry name" value="TPR"/>
    <property type="match status" value="4"/>
</dbReference>
<dbReference type="Gene3D" id="1.25.40.10">
    <property type="entry name" value="Tetratricopeptide repeat domain"/>
    <property type="match status" value="2"/>
</dbReference>
<dbReference type="InterPro" id="IPR019734">
    <property type="entry name" value="TPR_rpt"/>
</dbReference>
<gene>
    <name evidence="3" type="ORF">SAMN05421665_0786</name>
</gene>
<accession>A0A1R3WPH6</accession>